<organism evidence="2 3">
    <name type="scientific">Candidatus Azambacteria bacterium RIFCSPLOWO2_01_FULL_37_9</name>
    <dbReference type="NCBI Taxonomy" id="1797297"/>
    <lineage>
        <taxon>Bacteria</taxon>
        <taxon>Candidatus Azamiibacteriota</taxon>
    </lineage>
</organism>
<keyword evidence="1" id="KW-1133">Transmembrane helix</keyword>
<dbReference type="Proteomes" id="UP000177947">
    <property type="component" value="Unassembled WGS sequence"/>
</dbReference>
<keyword evidence="1" id="KW-0812">Transmembrane</keyword>
<keyword evidence="1" id="KW-0472">Membrane</keyword>
<name>A0A1F5C9G2_9BACT</name>
<evidence type="ECO:0000256" key="1">
    <source>
        <dbReference type="SAM" id="Phobius"/>
    </source>
</evidence>
<comment type="caution">
    <text evidence="2">The sequence shown here is derived from an EMBL/GenBank/DDBJ whole genome shotgun (WGS) entry which is preliminary data.</text>
</comment>
<sequence>MIVELILWVSFISSFAGIIFLIARKMPIVMALPEESLEYKETFINFLDRKRNEFPSQLDKIRIGFLMSSNKRLMRLKIVSLKIHNKAHIWTEFLNKKLHHDKYGAPDIDEIDTDNQIASFVTCDGEDNAENRETKI</sequence>
<evidence type="ECO:0000313" key="3">
    <source>
        <dbReference type="Proteomes" id="UP000177947"/>
    </source>
</evidence>
<dbReference type="AlphaFoldDB" id="A0A1F5C9G2"/>
<protein>
    <submittedName>
        <fullName evidence="2">Uncharacterized protein</fullName>
    </submittedName>
</protein>
<proteinExistence type="predicted"/>
<evidence type="ECO:0000313" key="2">
    <source>
        <dbReference type="EMBL" id="OGD39484.1"/>
    </source>
</evidence>
<gene>
    <name evidence="2" type="ORF">A2907_02310</name>
</gene>
<accession>A0A1F5C9G2</accession>
<dbReference type="EMBL" id="MEYQ01000005">
    <property type="protein sequence ID" value="OGD39484.1"/>
    <property type="molecule type" value="Genomic_DNA"/>
</dbReference>
<feature type="transmembrane region" description="Helical" evidence="1">
    <location>
        <begin position="6"/>
        <end position="23"/>
    </location>
</feature>
<reference evidence="2 3" key="1">
    <citation type="journal article" date="2016" name="Nat. Commun.">
        <title>Thousands of microbial genomes shed light on interconnected biogeochemical processes in an aquifer system.</title>
        <authorList>
            <person name="Anantharaman K."/>
            <person name="Brown C.T."/>
            <person name="Hug L.A."/>
            <person name="Sharon I."/>
            <person name="Castelle C.J."/>
            <person name="Probst A.J."/>
            <person name="Thomas B.C."/>
            <person name="Singh A."/>
            <person name="Wilkins M.J."/>
            <person name="Karaoz U."/>
            <person name="Brodie E.L."/>
            <person name="Williams K.H."/>
            <person name="Hubbard S.S."/>
            <person name="Banfield J.F."/>
        </authorList>
    </citation>
    <scope>NUCLEOTIDE SEQUENCE [LARGE SCALE GENOMIC DNA]</scope>
</reference>